<organism evidence="12 13">
    <name type="scientific">Tropilaelaps mercedesae</name>
    <dbReference type="NCBI Taxonomy" id="418985"/>
    <lineage>
        <taxon>Eukaryota</taxon>
        <taxon>Metazoa</taxon>
        <taxon>Ecdysozoa</taxon>
        <taxon>Arthropoda</taxon>
        <taxon>Chelicerata</taxon>
        <taxon>Arachnida</taxon>
        <taxon>Acari</taxon>
        <taxon>Parasitiformes</taxon>
        <taxon>Mesostigmata</taxon>
        <taxon>Gamasina</taxon>
        <taxon>Dermanyssoidea</taxon>
        <taxon>Laelapidae</taxon>
        <taxon>Tropilaelaps</taxon>
    </lineage>
</organism>
<keyword evidence="2" id="KW-0963">Cytoplasm</keyword>
<feature type="domain" description="Kinesin motor" evidence="11">
    <location>
        <begin position="1"/>
        <end position="78"/>
    </location>
</feature>
<feature type="compositionally biased region" description="Polar residues" evidence="10">
    <location>
        <begin position="184"/>
        <end position="193"/>
    </location>
</feature>
<dbReference type="InParanoid" id="A0A1V9XI29"/>
<reference evidence="12 13" key="1">
    <citation type="journal article" date="2017" name="Gigascience">
        <title>Draft genome of the honey bee ectoparasitic mite, Tropilaelaps mercedesae, is shaped by the parasitic life history.</title>
        <authorList>
            <person name="Dong X."/>
            <person name="Armstrong S.D."/>
            <person name="Xia D."/>
            <person name="Makepeace B.L."/>
            <person name="Darby A.C."/>
            <person name="Kadowaki T."/>
        </authorList>
    </citation>
    <scope>NUCLEOTIDE SEQUENCE [LARGE SCALE GENOMIC DNA]</scope>
    <source>
        <strain evidence="12">Wuxi-XJTLU</strain>
    </source>
</reference>
<comment type="subcellular location">
    <subcellularLocation>
        <location evidence="1">Cytoplasm</location>
        <location evidence="1">Cytoskeleton</location>
    </subcellularLocation>
</comment>
<comment type="similarity">
    <text evidence="9">Belongs to the TRAFAC class myosin-kinesin ATPase superfamily. Kinesin family.</text>
</comment>
<dbReference type="GO" id="GO:0008017">
    <property type="term" value="F:microtubule binding"/>
    <property type="evidence" value="ECO:0007669"/>
    <property type="project" value="InterPro"/>
</dbReference>
<dbReference type="GO" id="GO:0003777">
    <property type="term" value="F:microtubule motor activity"/>
    <property type="evidence" value="ECO:0007669"/>
    <property type="project" value="InterPro"/>
</dbReference>
<sequence>MYYLQRVANGVVSIFVHLPEQNTRARQTPYRDSKLTRPLEDSLGGNAKTIMIANVGPSHWNYEETLTTLRYGRRVKNKNKPKVNEDPKDALLREFQLEIARLKIQLEEKGKKKVKSRSAVSRTSVNSDSSAEGGGFMSPDAAEVIHGKAGRHMTRKRYKNADSSQFKAVRMPSSRSKGHRSPKSAFSSRSYYK</sequence>
<evidence type="ECO:0000256" key="2">
    <source>
        <dbReference type="ARBA" id="ARBA00022490"/>
    </source>
</evidence>
<keyword evidence="5" id="KW-0067">ATP-binding</keyword>
<proteinExistence type="inferred from homology"/>
<dbReference type="InterPro" id="IPR027417">
    <property type="entry name" value="P-loop_NTPase"/>
</dbReference>
<evidence type="ECO:0000256" key="7">
    <source>
        <dbReference type="ARBA" id="ARBA00023175"/>
    </source>
</evidence>
<dbReference type="STRING" id="418985.A0A1V9XI29"/>
<keyword evidence="6" id="KW-0175">Coiled coil</keyword>
<keyword evidence="3" id="KW-0493">Microtubule</keyword>
<evidence type="ECO:0000256" key="10">
    <source>
        <dbReference type="SAM" id="MobiDB-lite"/>
    </source>
</evidence>
<evidence type="ECO:0000256" key="6">
    <source>
        <dbReference type="ARBA" id="ARBA00023054"/>
    </source>
</evidence>
<dbReference type="AlphaFoldDB" id="A0A1V9XI29"/>
<evidence type="ECO:0000256" key="9">
    <source>
        <dbReference type="PROSITE-ProRule" id="PRU00283"/>
    </source>
</evidence>
<evidence type="ECO:0000256" key="8">
    <source>
        <dbReference type="ARBA" id="ARBA00023212"/>
    </source>
</evidence>
<gene>
    <name evidence="12" type="ORF">BIW11_03627</name>
</gene>
<keyword evidence="8" id="KW-0206">Cytoskeleton</keyword>
<dbReference type="PROSITE" id="PS50067">
    <property type="entry name" value="KINESIN_MOTOR_2"/>
    <property type="match status" value="1"/>
</dbReference>
<dbReference type="Proteomes" id="UP000192247">
    <property type="component" value="Unassembled WGS sequence"/>
</dbReference>
<dbReference type="GO" id="GO:0007018">
    <property type="term" value="P:microtubule-based movement"/>
    <property type="evidence" value="ECO:0007669"/>
    <property type="project" value="InterPro"/>
</dbReference>
<feature type="region of interest" description="Disordered" evidence="10">
    <location>
        <begin position="108"/>
        <end position="193"/>
    </location>
</feature>
<evidence type="ECO:0000256" key="3">
    <source>
        <dbReference type="ARBA" id="ARBA00022701"/>
    </source>
</evidence>
<dbReference type="PANTHER" id="PTHR47969:SF21">
    <property type="entry name" value="KINESIN-LIKE PROTEIN"/>
    <property type="match status" value="1"/>
</dbReference>
<evidence type="ECO:0000256" key="1">
    <source>
        <dbReference type="ARBA" id="ARBA00004245"/>
    </source>
</evidence>
<dbReference type="Gene3D" id="3.40.850.10">
    <property type="entry name" value="Kinesin motor domain"/>
    <property type="match status" value="1"/>
</dbReference>
<comment type="caution">
    <text evidence="9">Lacks conserved residue(s) required for the propagation of feature annotation.</text>
</comment>
<evidence type="ECO:0000259" key="11">
    <source>
        <dbReference type="PROSITE" id="PS50067"/>
    </source>
</evidence>
<name>A0A1V9XI29_9ACAR</name>
<dbReference type="InterPro" id="IPR001752">
    <property type="entry name" value="Kinesin_motor_dom"/>
</dbReference>
<keyword evidence="13" id="KW-1185">Reference proteome</keyword>
<dbReference type="GO" id="GO:0005874">
    <property type="term" value="C:microtubule"/>
    <property type="evidence" value="ECO:0007669"/>
    <property type="project" value="UniProtKB-KW"/>
</dbReference>
<keyword evidence="4" id="KW-0547">Nucleotide-binding</keyword>
<dbReference type="OrthoDB" id="3176171at2759"/>
<evidence type="ECO:0000256" key="4">
    <source>
        <dbReference type="ARBA" id="ARBA00022741"/>
    </source>
</evidence>
<dbReference type="InterPro" id="IPR036961">
    <property type="entry name" value="Kinesin_motor_dom_sf"/>
</dbReference>
<evidence type="ECO:0000256" key="5">
    <source>
        <dbReference type="ARBA" id="ARBA00022840"/>
    </source>
</evidence>
<evidence type="ECO:0000313" key="13">
    <source>
        <dbReference type="Proteomes" id="UP000192247"/>
    </source>
</evidence>
<feature type="compositionally biased region" description="Basic residues" evidence="10">
    <location>
        <begin position="148"/>
        <end position="158"/>
    </location>
</feature>
<dbReference type="GO" id="GO:0005524">
    <property type="term" value="F:ATP binding"/>
    <property type="evidence" value="ECO:0007669"/>
    <property type="project" value="UniProtKB-KW"/>
</dbReference>
<dbReference type="EMBL" id="MNPL01010325">
    <property type="protein sequence ID" value="OQR73205.1"/>
    <property type="molecule type" value="Genomic_DNA"/>
</dbReference>
<protein>
    <submittedName>
        <fullName evidence="12">Kinesin protein KIF3C-like</fullName>
    </submittedName>
</protein>
<accession>A0A1V9XI29</accession>
<dbReference type="PANTHER" id="PTHR47969">
    <property type="entry name" value="CHROMOSOME-ASSOCIATED KINESIN KIF4A-RELATED"/>
    <property type="match status" value="1"/>
</dbReference>
<keyword evidence="7" id="KW-0505">Motor protein</keyword>
<evidence type="ECO:0000313" key="12">
    <source>
        <dbReference type="EMBL" id="OQR73205.1"/>
    </source>
</evidence>
<dbReference type="Pfam" id="PF00225">
    <property type="entry name" value="Kinesin"/>
    <property type="match status" value="1"/>
</dbReference>
<dbReference type="InterPro" id="IPR027640">
    <property type="entry name" value="Kinesin-like_fam"/>
</dbReference>
<comment type="caution">
    <text evidence="12">The sequence shown here is derived from an EMBL/GenBank/DDBJ whole genome shotgun (WGS) entry which is preliminary data.</text>
</comment>
<dbReference type="SUPFAM" id="SSF52540">
    <property type="entry name" value="P-loop containing nucleoside triphosphate hydrolases"/>
    <property type="match status" value="1"/>
</dbReference>